<comment type="caution">
    <text evidence="9">The sequence shown here is derived from an EMBL/GenBank/DDBJ whole genome shotgun (WGS) entry which is preliminary data.</text>
</comment>
<feature type="transmembrane region" description="Helical" evidence="7">
    <location>
        <begin position="62"/>
        <end position="84"/>
    </location>
</feature>
<dbReference type="PANTHER" id="PTHR48022">
    <property type="entry name" value="PLASTIDIC GLUCOSE TRANSPORTER 4"/>
    <property type="match status" value="1"/>
</dbReference>
<feature type="transmembrane region" description="Helical" evidence="7">
    <location>
        <begin position="225"/>
        <end position="249"/>
    </location>
</feature>
<keyword evidence="4 7" id="KW-0812">Transmembrane</keyword>
<keyword evidence="5 7" id="KW-1133">Transmembrane helix</keyword>
<keyword evidence="10" id="KW-1185">Reference proteome</keyword>
<proteinExistence type="inferred from homology"/>
<keyword evidence="6 7" id="KW-0472">Membrane</keyword>
<protein>
    <recommendedName>
        <fullName evidence="8">Major facilitator superfamily (MFS) profile domain-containing protein</fullName>
    </recommendedName>
</protein>
<comment type="similarity">
    <text evidence="2">Belongs to the major facilitator superfamily. Sugar transporter (TC 2.A.1.1) family.</text>
</comment>
<evidence type="ECO:0000256" key="2">
    <source>
        <dbReference type="ARBA" id="ARBA00010992"/>
    </source>
</evidence>
<evidence type="ECO:0000256" key="7">
    <source>
        <dbReference type="SAM" id="Phobius"/>
    </source>
</evidence>
<dbReference type="PROSITE" id="PS00216">
    <property type="entry name" value="SUGAR_TRANSPORT_1"/>
    <property type="match status" value="1"/>
</dbReference>
<feature type="domain" description="Major facilitator superfamily (MFS) profile" evidence="8">
    <location>
        <begin position="1"/>
        <end position="253"/>
    </location>
</feature>
<dbReference type="InterPro" id="IPR003663">
    <property type="entry name" value="Sugar/inositol_transpt"/>
</dbReference>
<evidence type="ECO:0000256" key="1">
    <source>
        <dbReference type="ARBA" id="ARBA00004141"/>
    </source>
</evidence>
<reference evidence="9 10" key="1">
    <citation type="submission" date="2023-08" db="EMBL/GenBank/DDBJ databases">
        <title>Black Yeasts Isolated from many extreme environments.</title>
        <authorList>
            <person name="Coleine C."/>
            <person name="Stajich J.E."/>
            <person name="Selbmann L."/>
        </authorList>
    </citation>
    <scope>NUCLEOTIDE SEQUENCE [LARGE SCALE GENOMIC DNA]</scope>
    <source>
        <strain evidence="9 10">CCFEE 5885</strain>
    </source>
</reference>
<dbReference type="PANTHER" id="PTHR48022:SF20">
    <property type="entry name" value="MAJOR FACILITATOR SUPERFAMILY (MFS) PROFILE DOMAIN-CONTAINING PROTEIN-RELATED"/>
    <property type="match status" value="1"/>
</dbReference>
<dbReference type="Pfam" id="PF00083">
    <property type="entry name" value="Sugar_tr"/>
    <property type="match status" value="1"/>
</dbReference>
<dbReference type="PROSITE" id="PS50850">
    <property type="entry name" value="MFS"/>
    <property type="match status" value="1"/>
</dbReference>
<evidence type="ECO:0000256" key="4">
    <source>
        <dbReference type="ARBA" id="ARBA00022692"/>
    </source>
</evidence>
<evidence type="ECO:0000259" key="8">
    <source>
        <dbReference type="PROSITE" id="PS50850"/>
    </source>
</evidence>
<feature type="transmembrane region" description="Helical" evidence="7">
    <location>
        <begin position="99"/>
        <end position="121"/>
    </location>
</feature>
<dbReference type="SUPFAM" id="SSF103473">
    <property type="entry name" value="MFS general substrate transporter"/>
    <property type="match status" value="1"/>
</dbReference>
<accession>A0ABR0K526</accession>
<evidence type="ECO:0000313" key="10">
    <source>
        <dbReference type="Proteomes" id="UP001345013"/>
    </source>
</evidence>
<feature type="transmembrane region" description="Helical" evidence="7">
    <location>
        <begin position="128"/>
        <end position="149"/>
    </location>
</feature>
<gene>
    <name evidence="9" type="ORF">LTR24_007207</name>
</gene>
<dbReference type="InterPro" id="IPR020846">
    <property type="entry name" value="MFS_dom"/>
</dbReference>
<organism evidence="9 10">
    <name type="scientific">Lithohypha guttulata</name>
    <dbReference type="NCBI Taxonomy" id="1690604"/>
    <lineage>
        <taxon>Eukaryota</taxon>
        <taxon>Fungi</taxon>
        <taxon>Dikarya</taxon>
        <taxon>Ascomycota</taxon>
        <taxon>Pezizomycotina</taxon>
        <taxon>Eurotiomycetes</taxon>
        <taxon>Chaetothyriomycetidae</taxon>
        <taxon>Chaetothyriales</taxon>
        <taxon>Trichomeriaceae</taxon>
        <taxon>Lithohypha</taxon>
    </lineage>
</organism>
<comment type="subcellular location">
    <subcellularLocation>
        <location evidence="1">Membrane</location>
        <topology evidence="1">Multi-pass membrane protein</topology>
    </subcellularLocation>
</comment>
<dbReference type="InterPro" id="IPR050360">
    <property type="entry name" value="MFS_Sugar_Transporters"/>
</dbReference>
<sequence length="319" mass="35488">MAEDHELVELEFLEIKAQSMFEKRTVEFNFPHLKDLTAWNTVKLQFVAIGSLFKTMPMFKRVIVATVTMFFQQWTGINAVLYYAPQIFGALGLSSNTTSLLATGVVGIVMLIATIPAILYIDRIGRKPVLALGALGMGLCHFIIAVIFARNENNWTNQQGSAWACIVMVWLFVFHFGWSWGPCAWIVVAEVWPLSARPYGIALGASSNWMNNFIVGQVTPDMITGISYGTFILFGCLITLGAAFIWFYVPETSKLTREEMDTVFGSSGVAVADQERMQQINVEIGLEERIQGLTGRSSSITADIPAEKNVLQGTRDEKY</sequence>
<evidence type="ECO:0000256" key="5">
    <source>
        <dbReference type="ARBA" id="ARBA00022989"/>
    </source>
</evidence>
<evidence type="ECO:0000256" key="6">
    <source>
        <dbReference type="ARBA" id="ARBA00023136"/>
    </source>
</evidence>
<evidence type="ECO:0000256" key="3">
    <source>
        <dbReference type="ARBA" id="ARBA00022448"/>
    </source>
</evidence>
<feature type="transmembrane region" description="Helical" evidence="7">
    <location>
        <begin position="161"/>
        <end position="187"/>
    </location>
</feature>
<dbReference type="InterPro" id="IPR005828">
    <property type="entry name" value="MFS_sugar_transport-like"/>
</dbReference>
<dbReference type="Proteomes" id="UP001345013">
    <property type="component" value="Unassembled WGS sequence"/>
</dbReference>
<dbReference type="EMBL" id="JAVRRG010000105">
    <property type="protein sequence ID" value="KAK5085071.1"/>
    <property type="molecule type" value="Genomic_DNA"/>
</dbReference>
<keyword evidence="3" id="KW-0813">Transport</keyword>
<dbReference type="InterPro" id="IPR036259">
    <property type="entry name" value="MFS_trans_sf"/>
</dbReference>
<dbReference type="Gene3D" id="1.20.1250.20">
    <property type="entry name" value="MFS general substrate transporter like domains"/>
    <property type="match status" value="1"/>
</dbReference>
<dbReference type="InterPro" id="IPR005829">
    <property type="entry name" value="Sugar_transporter_CS"/>
</dbReference>
<dbReference type="PRINTS" id="PR00171">
    <property type="entry name" value="SUGRTRNSPORT"/>
</dbReference>
<name>A0ABR0K526_9EURO</name>
<evidence type="ECO:0000313" key="9">
    <source>
        <dbReference type="EMBL" id="KAK5085071.1"/>
    </source>
</evidence>